<dbReference type="EMBL" id="JANBUP010001606">
    <property type="protein sequence ID" value="KAJ2804652.1"/>
    <property type="molecule type" value="Genomic_DNA"/>
</dbReference>
<name>A0ACC1LBF6_9FUNG</name>
<organism evidence="1 2">
    <name type="scientific">Coemansia furcata</name>
    <dbReference type="NCBI Taxonomy" id="417177"/>
    <lineage>
        <taxon>Eukaryota</taxon>
        <taxon>Fungi</taxon>
        <taxon>Fungi incertae sedis</taxon>
        <taxon>Zoopagomycota</taxon>
        <taxon>Kickxellomycotina</taxon>
        <taxon>Kickxellomycetes</taxon>
        <taxon>Kickxellales</taxon>
        <taxon>Kickxellaceae</taxon>
        <taxon>Coemansia</taxon>
    </lineage>
</organism>
<accession>A0ACC1LBF6</accession>
<evidence type="ECO:0000313" key="1">
    <source>
        <dbReference type="EMBL" id="KAJ2804652.1"/>
    </source>
</evidence>
<protein>
    <submittedName>
        <fullName evidence="1">Uncharacterized protein</fullName>
    </submittedName>
</protein>
<dbReference type="Proteomes" id="UP001140096">
    <property type="component" value="Unassembled WGS sequence"/>
</dbReference>
<comment type="caution">
    <text evidence="1">The sequence shown here is derived from an EMBL/GenBank/DDBJ whole genome shotgun (WGS) entry which is preliminary data.</text>
</comment>
<sequence>MGTSPPRISTAETMPYRTAGQSRKLAPKRGLDGSLLPDGGNGSGADADGPLMMSSSKRSRTFPAILQTQQSPARNLQAVDPRMTVADVQQQQQQLQQALASQRSPMAMQMPISSAYPHHQQQQLYYQRQAEYPRHIHHHYPMDTGVPGSARSVAAVAGGVQPLSSTQSQMSNGVGGSAAGLPISAQGPLSSGTPSGANMAMPSIRETMDGPGGGHNSAAILGTREELEWLQFNLRREELEFRKTVFVHEQDLESKRMRIEESRLEVQKREMDVEAKRIEMQTKQVELQMDSLRSLSGMLSQMVTQMSSLVASKSSSKSRRRDSADSNE</sequence>
<gene>
    <name evidence="1" type="ORF">H4S07_004184</name>
</gene>
<evidence type="ECO:0000313" key="2">
    <source>
        <dbReference type="Proteomes" id="UP001140096"/>
    </source>
</evidence>
<keyword evidence="2" id="KW-1185">Reference proteome</keyword>
<proteinExistence type="predicted"/>
<reference evidence="1" key="1">
    <citation type="submission" date="2022-07" db="EMBL/GenBank/DDBJ databases">
        <title>Phylogenomic reconstructions and comparative analyses of Kickxellomycotina fungi.</title>
        <authorList>
            <person name="Reynolds N.K."/>
            <person name="Stajich J.E."/>
            <person name="Barry K."/>
            <person name="Grigoriev I.V."/>
            <person name="Crous P."/>
            <person name="Smith M.E."/>
        </authorList>
    </citation>
    <scope>NUCLEOTIDE SEQUENCE</scope>
    <source>
        <strain evidence="1">CBS 102833</strain>
    </source>
</reference>